<organism evidence="1 2">
    <name type="scientific">Dorcoceras hygrometricum</name>
    <dbReference type="NCBI Taxonomy" id="472368"/>
    <lineage>
        <taxon>Eukaryota</taxon>
        <taxon>Viridiplantae</taxon>
        <taxon>Streptophyta</taxon>
        <taxon>Embryophyta</taxon>
        <taxon>Tracheophyta</taxon>
        <taxon>Spermatophyta</taxon>
        <taxon>Magnoliopsida</taxon>
        <taxon>eudicotyledons</taxon>
        <taxon>Gunneridae</taxon>
        <taxon>Pentapetalae</taxon>
        <taxon>asterids</taxon>
        <taxon>lamiids</taxon>
        <taxon>Lamiales</taxon>
        <taxon>Gesneriaceae</taxon>
        <taxon>Didymocarpoideae</taxon>
        <taxon>Trichosporeae</taxon>
        <taxon>Loxocarpinae</taxon>
        <taxon>Dorcoceras</taxon>
    </lineage>
</organism>
<keyword evidence="1" id="KW-0969">Cilium</keyword>
<sequence>MAAPHRAHERARDRALAARWPANDRAQGCTIRALVAQHGGRRWLLDVRTVAPPSGKSPAAMRRLFFF</sequence>
<accession>A0A2Z7CQY2</accession>
<dbReference type="AlphaFoldDB" id="A0A2Z7CQY2"/>
<reference evidence="1 2" key="1">
    <citation type="journal article" date="2015" name="Proc. Natl. Acad. Sci. U.S.A.">
        <title>The resurrection genome of Boea hygrometrica: A blueprint for survival of dehydration.</title>
        <authorList>
            <person name="Xiao L."/>
            <person name="Yang G."/>
            <person name="Zhang L."/>
            <person name="Yang X."/>
            <person name="Zhao S."/>
            <person name="Ji Z."/>
            <person name="Zhou Q."/>
            <person name="Hu M."/>
            <person name="Wang Y."/>
            <person name="Chen M."/>
            <person name="Xu Y."/>
            <person name="Jin H."/>
            <person name="Xiao X."/>
            <person name="Hu G."/>
            <person name="Bao F."/>
            <person name="Hu Y."/>
            <person name="Wan P."/>
            <person name="Li L."/>
            <person name="Deng X."/>
            <person name="Kuang T."/>
            <person name="Xiang C."/>
            <person name="Zhu J.K."/>
            <person name="Oliver M.J."/>
            <person name="He Y."/>
        </authorList>
    </citation>
    <scope>NUCLEOTIDE SEQUENCE [LARGE SCALE GENOMIC DNA]</scope>
    <source>
        <strain evidence="2">cv. XS01</strain>
    </source>
</reference>
<name>A0A2Z7CQY2_9LAMI</name>
<keyword evidence="2" id="KW-1185">Reference proteome</keyword>
<protein>
    <submittedName>
        <fullName evidence="1">Flagellar associated protein</fullName>
    </submittedName>
</protein>
<keyword evidence="1" id="KW-0966">Cell projection</keyword>
<dbReference type="EMBL" id="KQ993027">
    <property type="protein sequence ID" value="KZV49491.1"/>
    <property type="molecule type" value="Genomic_DNA"/>
</dbReference>
<evidence type="ECO:0000313" key="2">
    <source>
        <dbReference type="Proteomes" id="UP000250235"/>
    </source>
</evidence>
<keyword evidence="1" id="KW-0282">Flagellum</keyword>
<gene>
    <name evidence="1" type="ORF">F511_29545</name>
</gene>
<evidence type="ECO:0000313" key="1">
    <source>
        <dbReference type="EMBL" id="KZV49491.1"/>
    </source>
</evidence>
<dbReference type="Proteomes" id="UP000250235">
    <property type="component" value="Unassembled WGS sequence"/>
</dbReference>
<proteinExistence type="predicted"/>